<dbReference type="CDD" id="cd00865">
    <property type="entry name" value="PEBP_bact_arch"/>
    <property type="match status" value="1"/>
</dbReference>
<dbReference type="InterPro" id="IPR036610">
    <property type="entry name" value="PEBP-like_sf"/>
</dbReference>
<reference evidence="2" key="1">
    <citation type="submission" date="2023-05" db="EMBL/GenBank/DDBJ databases">
        <title>Streptantibioticus silvisoli sp. nov., acidotolerant actinomycetes 1 from pine litter.</title>
        <authorList>
            <person name="Swiecimska M."/>
            <person name="Golinska P."/>
            <person name="Sangal V."/>
            <person name="Wachnowicz B."/>
            <person name="Goodfellow M."/>
        </authorList>
    </citation>
    <scope>NUCLEOTIDE SEQUENCE</scope>
    <source>
        <strain evidence="2">SL13</strain>
    </source>
</reference>
<dbReference type="Gene3D" id="3.90.280.10">
    <property type="entry name" value="PEBP-like"/>
    <property type="match status" value="1"/>
</dbReference>
<comment type="caution">
    <text evidence="2">The sequence shown here is derived from an EMBL/GenBank/DDBJ whole genome shotgun (WGS) entry which is preliminary data.</text>
</comment>
<sequence>MAVLGRLLKNRRAGEAGLAWNTPNLAGPETLRVTSADFEHEATMPVAHAGKRSGGQNTSPALSWTGTPARATQLLLVVEDLDVPLPKPFVHGVFLLDAAVTEVARGALDENSATAGVRVLRSGKGRGYLGADPIKGHGPHRYAFQLFALARPITASAGGADLESAKPRAVLDAAGEVLARGRIDGLYENP</sequence>
<dbReference type="AlphaFoldDB" id="A0AA90H2A3"/>
<dbReference type="RefSeq" id="WP_271312218.1">
    <property type="nucleotide sequence ID" value="NZ_JABXJJ020000009.1"/>
</dbReference>
<name>A0AA90H2A3_9ACTN</name>
<proteinExistence type="inferred from homology"/>
<gene>
    <name evidence="2" type="ORF">POF50_008345</name>
</gene>
<comment type="similarity">
    <text evidence="1">Belongs to the UPF0098 family.</text>
</comment>
<organism evidence="2">
    <name type="scientific">Streptantibioticus silvisoli</name>
    <dbReference type="NCBI Taxonomy" id="2705255"/>
    <lineage>
        <taxon>Bacteria</taxon>
        <taxon>Bacillati</taxon>
        <taxon>Actinomycetota</taxon>
        <taxon>Actinomycetes</taxon>
        <taxon>Kitasatosporales</taxon>
        <taxon>Streptomycetaceae</taxon>
        <taxon>Streptantibioticus</taxon>
    </lineage>
</organism>
<dbReference type="InterPro" id="IPR005247">
    <property type="entry name" value="YbhB_YbcL/LppC-like"/>
</dbReference>
<protein>
    <submittedName>
        <fullName evidence="2">YbhB/YbcL family Raf kinase inhibitor-like protein</fullName>
    </submittedName>
</protein>
<dbReference type="EMBL" id="JABXJJ020000009">
    <property type="protein sequence ID" value="MDI5969355.1"/>
    <property type="molecule type" value="Genomic_DNA"/>
</dbReference>
<accession>A0AA90H2A3</accession>
<evidence type="ECO:0000313" key="2">
    <source>
        <dbReference type="EMBL" id="MDI5969355.1"/>
    </source>
</evidence>
<evidence type="ECO:0000256" key="1">
    <source>
        <dbReference type="ARBA" id="ARBA00007120"/>
    </source>
</evidence>
<dbReference type="Pfam" id="PF01161">
    <property type="entry name" value="PBP"/>
    <property type="match status" value="1"/>
</dbReference>
<dbReference type="InterPro" id="IPR008914">
    <property type="entry name" value="PEBP"/>
</dbReference>
<dbReference type="SUPFAM" id="SSF49777">
    <property type="entry name" value="PEBP-like"/>
    <property type="match status" value="1"/>
</dbReference>